<reference evidence="8 9" key="1">
    <citation type="journal article" date="2015" name="Genome Announc.">
        <title>Expanding the biotechnology potential of lactobacilli through comparative genomics of 213 strains and associated genera.</title>
        <authorList>
            <person name="Sun Z."/>
            <person name="Harris H.M."/>
            <person name="McCann A."/>
            <person name="Guo C."/>
            <person name="Argimon S."/>
            <person name="Zhang W."/>
            <person name="Yang X."/>
            <person name="Jeffery I.B."/>
            <person name="Cooney J.C."/>
            <person name="Kagawa T.F."/>
            <person name="Liu W."/>
            <person name="Song Y."/>
            <person name="Salvetti E."/>
            <person name="Wrobel A."/>
            <person name="Rasinkangas P."/>
            <person name="Parkhill J."/>
            <person name="Rea M.C."/>
            <person name="O'Sullivan O."/>
            <person name="Ritari J."/>
            <person name="Douillard F.P."/>
            <person name="Paul Ross R."/>
            <person name="Yang R."/>
            <person name="Briner A.E."/>
            <person name="Felis G.E."/>
            <person name="de Vos W.M."/>
            <person name="Barrangou R."/>
            <person name="Klaenhammer T.R."/>
            <person name="Caufield P.W."/>
            <person name="Cui Y."/>
            <person name="Zhang H."/>
            <person name="O'Toole P.W."/>
        </authorList>
    </citation>
    <scope>NUCLEOTIDE SEQUENCE [LARGE SCALE GENOMIC DNA]</scope>
    <source>
        <strain evidence="8 9">DSM 18527</strain>
    </source>
</reference>
<dbReference type="PANTHER" id="PTHR36838">
    <property type="entry name" value="AUXIN EFFLUX CARRIER FAMILY PROTEIN"/>
    <property type="match status" value="1"/>
</dbReference>
<feature type="transmembrane region" description="Helical" evidence="7">
    <location>
        <begin position="97"/>
        <end position="121"/>
    </location>
</feature>
<keyword evidence="3" id="KW-1003">Cell membrane</keyword>
<dbReference type="AlphaFoldDB" id="A0A0R1XWN6"/>
<feature type="transmembrane region" description="Helical" evidence="7">
    <location>
        <begin position="6"/>
        <end position="23"/>
    </location>
</feature>
<dbReference type="Proteomes" id="UP000051236">
    <property type="component" value="Unassembled WGS sequence"/>
</dbReference>
<proteinExistence type="predicted"/>
<name>A0A0R1XWN6_9LACO</name>
<feature type="transmembrane region" description="Helical" evidence="7">
    <location>
        <begin position="254"/>
        <end position="275"/>
    </location>
</feature>
<dbReference type="eggNOG" id="COG0679">
    <property type="taxonomic scope" value="Bacteria"/>
</dbReference>
<feature type="transmembrane region" description="Helical" evidence="7">
    <location>
        <begin position="196"/>
        <end position="216"/>
    </location>
</feature>
<dbReference type="RefSeq" id="WP_035454903.1">
    <property type="nucleotide sequence ID" value="NZ_AZGA01000024.1"/>
</dbReference>
<keyword evidence="9" id="KW-1185">Reference proteome</keyword>
<evidence type="ECO:0000256" key="3">
    <source>
        <dbReference type="ARBA" id="ARBA00022475"/>
    </source>
</evidence>
<evidence type="ECO:0000256" key="5">
    <source>
        <dbReference type="ARBA" id="ARBA00022989"/>
    </source>
</evidence>
<evidence type="ECO:0000313" key="9">
    <source>
        <dbReference type="Proteomes" id="UP000051236"/>
    </source>
</evidence>
<feature type="transmembrane region" description="Helical" evidence="7">
    <location>
        <begin position="228"/>
        <end position="248"/>
    </location>
</feature>
<feature type="transmembrane region" description="Helical" evidence="7">
    <location>
        <begin position="35"/>
        <end position="55"/>
    </location>
</feature>
<dbReference type="EMBL" id="AZGA01000024">
    <property type="protein sequence ID" value="KRM34647.1"/>
    <property type="molecule type" value="Genomic_DNA"/>
</dbReference>
<keyword evidence="4 7" id="KW-0812">Transmembrane</keyword>
<keyword evidence="5 7" id="KW-1133">Transmembrane helix</keyword>
<accession>A0A0R1XWN6</accession>
<feature type="transmembrane region" description="Helical" evidence="7">
    <location>
        <begin position="287"/>
        <end position="305"/>
    </location>
</feature>
<organism evidence="8 9">
    <name type="scientific">Agrilactobacillus composti DSM 18527 = JCM 14202</name>
    <dbReference type="NCBI Taxonomy" id="1423734"/>
    <lineage>
        <taxon>Bacteria</taxon>
        <taxon>Bacillati</taxon>
        <taxon>Bacillota</taxon>
        <taxon>Bacilli</taxon>
        <taxon>Lactobacillales</taxon>
        <taxon>Lactobacillaceae</taxon>
        <taxon>Agrilactobacillus</taxon>
    </lineage>
</organism>
<dbReference type="STRING" id="1423734.FC83_GL002132"/>
<evidence type="ECO:0000256" key="2">
    <source>
        <dbReference type="ARBA" id="ARBA00022448"/>
    </source>
</evidence>
<evidence type="ECO:0000256" key="7">
    <source>
        <dbReference type="SAM" id="Phobius"/>
    </source>
</evidence>
<dbReference type="GO" id="GO:0016020">
    <property type="term" value="C:membrane"/>
    <property type="evidence" value="ECO:0007669"/>
    <property type="project" value="UniProtKB-SubCell"/>
</dbReference>
<evidence type="ECO:0000256" key="1">
    <source>
        <dbReference type="ARBA" id="ARBA00004141"/>
    </source>
</evidence>
<keyword evidence="2" id="KW-0813">Transport</keyword>
<dbReference type="OrthoDB" id="109606at2"/>
<feature type="transmembrane region" description="Helical" evidence="7">
    <location>
        <begin position="127"/>
        <end position="149"/>
    </location>
</feature>
<dbReference type="PANTHER" id="PTHR36838:SF1">
    <property type="entry name" value="SLR1864 PROTEIN"/>
    <property type="match status" value="1"/>
</dbReference>
<gene>
    <name evidence="8" type="ORF">FC83_GL002132</name>
</gene>
<comment type="caution">
    <text evidence="8">The sequence shown here is derived from an EMBL/GenBank/DDBJ whole genome shotgun (WGS) entry which is preliminary data.</text>
</comment>
<evidence type="ECO:0000256" key="6">
    <source>
        <dbReference type="ARBA" id="ARBA00023136"/>
    </source>
</evidence>
<evidence type="ECO:0000313" key="8">
    <source>
        <dbReference type="EMBL" id="KRM34647.1"/>
    </source>
</evidence>
<dbReference type="InterPro" id="IPR004776">
    <property type="entry name" value="Mem_transp_PIN-like"/>
</dbReference>
<feature type="transmembrane region" description="Helical" evidence="7">
    <location>
        <begin position="67"/>
        <end position="90"/>
    </location>
</feature>
<keyword evidence="6 7" id="KW-0472">Membrane</keyword>
<protein>
    <submittedName>
        <fullName evidence="8">Permease</fullName>
    </submittedName>
</protein>
<sequence length="308" mass="33694">MAKILISSLLPIVITLLVGYFAGFKRDFAEPDAALLNKVIMKYTLPLSLFGGIISTKRTEILQNVSVTFWIFSGMVGGYLVFFLSAHYLFKTNLRLAALRALTISGPAIPFVGPVILGALFPKERSLLIGIGSLILSTIQLPISVMILSTATKTQRNSFFKNVISIFKPAIVWASLLAFILSINGVYLPIEWQNCFTVLGSATGGLALFASGIILFQRRPKFSTPVWINTAIKNIILPSVIFRVMLLFNTNPHITNMALVSLSIPTAAIATIFASQYKIAEQEMASTLFLSTFTSVFTLAGLIVIRHI</sequence>
<dbReference type="GO" id="GO:0055085">
    <property type="term" value="P:transmembrane transport"/>
    <property type="evidence" value="ECO:0007669"/>
    <property type="project" value="InterPro"/>
</dbReference>
<dbReference type="PATRIC" id="fig|1423734.3.peg.2154"/>
<evidence type="ECO:0000256" key="4">
    <source>
        <dbReference type="ARBA" id="ARBA00022692"/>
    </source>
</evidence>
<dbReference type="Pfam" id="PF03547">
    <property type="entry name" value="Mem_trans"/>
    <property type="match status" value="1"/>
</dbReference>
<comment type="subcellular location">
    <subcellularLocation>
        <location evidence="1">Membrane</location>
        <topology evidence="1">Multi-pass membrane protein</topology>
    </subcellularLocation>
</comment>
<feature type="transmembrane region" description="Helical" evidence="7">
    <location>
        <begin position="170"/>
        <end position="190"/>
    </location>
</feature>